<name>A0A8S1CG42_9INSE</name>
<dbReference type="InterPro" id="IPR029058">
    <property type="entry name" value="AB_hydrolase_fold"/>
</dbReference>
<evidence type="ECO:0008006" key="5">
    <source>
        <dbReference type="Google" id="ProtNLM"/>
    </source>
</evidence>
<evidence type="ECO:0000259" key="2">
    <source>
        <dbReference type="Pfam" id="PF22990"/>
    </source>
</evidence>
<dbReference type="InterPro" id="IPR054518">
    <property type="entry name" value="ABHD16_N"/>
</dbReference>
<evidence type="ECO:0000313" key="3">
    <source>
        <dbReference type="EMBL" id="CAB3366471.1"/>
    </source>
</evidence>
<dbReference type="GO" id="GO:0047372">
    <property type="term" value="F:monoacylglycerol lipase activity"/>
    <property type="evidence" value="ECO:0007669"/>
    <property type="project" value="TreeGrafter"/>
</dbReference>
<feature type="domain" description="AB hydrolase-1" evidence="1">
    <location>
        <begin position="244"/>
        <end position="362"/>
    </location>
</feature>
<dbReference type="GO" id="GO:0052651">
    <property type="term" value="P:monoacylglycerol catabolic process"/>
    <property type="evidence" value="ECO:0007669"/>
    <property type="project" value="TreeGrafter"/>
</dbReference>
<reference evidence="3 4" key="1">
    <citation type="submission" date="2020-04" db="EMBL/GenBank/DDBJ databases">
        <authorList>
            <person name="Alioto T."/>
            <person name="Alioto T."/>
            <person name="Gomez Garrido J."/>
        </authorList>
    </citation>
    <scope>NUCLEOTIDE SEQUENCE [LARGE SCALE GENOMIC DNA]</scope>
</reference>
<dbReference type="Gene3D" id="3.40.50.1820">
    <property type="entry name" value="alpha/beta hydrolase"/>
    <property type="match status" value="1"/>
</dbReference>
<keyword evidence="4" id="KW-1185">Reference proteome</keyword>
<dbReference type="PANTHER" id="PTHR12277">
    <property type="entry name" value="ALPHA/BETA HYDROLASE DOMAIN-CONTAINING PROTEIN"/>
    <property type="match status" value="1"/>
</dbReference>
<evidence type="ECO:0000259" key="1">
    <source>
        <dbReference type="Pfam" id="PF00561"/>
    </source>
</evidence>
<dbReference type="Pfam" id="PF22990">
    <property type="entry name" value="ABHD16_N"/>
    <property type="match status" value="1"/>
</dbReference>
<comment type="caution">
    <text evidence="3">The sequence shown here is derived from an EMBL/GenBank/DDBJ whole genome shotgun (WGS) entry which is preliminary data.</text>
</comment>
<dbReference type="GO" id="GO:0006660">
    <property type="term" value="P:phosphatidylserine catabolic process"/>
    <property type="evidence" value="ECO:0007669"/>
    <property type="project" value="TreeGrafter"/>
</dbReference>
<dbReference type="SUPFAM" id="SSF53474">
    <property type="entry name" value="alpha/beta-Hydrolases"/>
    <property type="match status" value="1"/>
</dbReference>
<dbReference type="GO" id="GO:0004620">
    <property type="term" value="F:phospholipase activity"/>
    <property type="evidence" value="ECO:0007669"/>
    <property type="project" value="TreeGrafter"/>
</dbReference>
<dbReference type="InterPro" id="IPR000073">
    <property type="entry name" value="AB_hydrolase_1"/>
</dbReference>
<gene>
    <name evidence="3" type="ORF">CLODIP_2_CD00140</name>
</gene>
<sequence length="531" mass="60314">MAPHYFKLLMQCLTSPRLYRIHAAASSQGFNYEPKLLERWGDVVIKSFWVLLNLKVISIPVLSFALYRKCYVGLTGLGLLLAASYGLRAVGRSTNEVYISFLKTLTEAQKDVRANKRALQQYDFDFSAWPVEFKWNENDGDESKQRIFLNTTSSQGQKSLLDRILSLPVKTIGYLVAHSVGYKLMFPGSIQTLQFFIDNAIVQGRIKLVEEERGERFKMLTRDGNELDAVFVDKRKRHDNGDILVICCEGNAGFYEIGIMATPLGSGYSVLGWNYPGFGWSSGYPYPDHVVNGVDVVMQFAIHKLHFQPENIILFAWSIGGYALSWASMNYPEVKGAIVDASFDDVVPLAQARFPSSWGSLVKQIVHDYMNLNNAAQLARYPGPILFVRRTQDEIIAIDPDILATNRGNNLVIKVLQHRYPRLVEDKALDALYEWLSTAKSTEQNYILKKFNVDEDLCASILSSYVSEYSNKYPMMIGGDDNFKEITKIQLTLFLARRYLLDYNSTHCTPLPVRMFVLPWDIAPDSDFVKL</sequence>
<dbReference type="OrthoDB" id="6412627at2759"/>
<feature type="domain" description="Phosphatidylserine Lipase ABHD16 N-terminal" evidence="2">
    <location>
        <begin position="8"/>
        <end position="125"/>
    </location>
</feature>
<dbReference type="GO" id="GO:0012505">
    <property type="term" value="C:endomembrane system"/>
    <property type="evidence" value="ECO:0007669"/>
    <property type="project" value="TreeGrafter"/>
</dbReference>
<proteinExistence type="predicted"/>
<accession>A0A8S1CG42</accession>
<dbReference type="Pfam" id="PF00561">
    <property type="entry name" value="Abhydrolase_1"/>
    <property type="match status" value="1"/>
</dbReference>
<evidence type="ECO:0000313" key="4">
    <source>
        <dbReference type="Proteomes" id="UP000494165"/>
    </source>
</evidence>
<dbReference type="PANTHER" id="PTHR12277:SF72">
    <property type="entry name" value="BAT5L PROTEIN"/>
    <property type="match status" value="1"/>
</dbReference>
<dbReference type="AlphaFoldDB" id="A0A8S1CG42"/>
<organism evidence="3 4">
    <name type="scientific">Cloeon dipterum</name>
    <dbReference type="NCBI Taxonomy" id="197152"/>
    <lineage>
        <taxon>Eukaryota</taxon>
        <taxon>Metazoa</taxon>
        <taxon>Ecdysozoa</taxon>
        <taxon>Arthropoda</taxon>
        <taxon>Hexapoda</taxon>
        <taxon>Insecta</taxon>
        <taxon>Pterygota</taxon>
        <taxon>Palaeoptera</taxon>
        <taxon>Ephemeroptera</taxon>
        <taxon>Pisciforma</taxon>
        <taxon>Baetidae</taxon>
        <taxon>Cloeon</taxon>
    </lineage>
</organism>
<protein>
    <recommendedName>
        <fullName evidence="5">AB hydrolase-1 domain-containing protein</fullName>
    </recommendedName>
</protein>
<dbReference type="Proteomes" id="UP000494165">
    <property type="component" value="Unassembled WGS sequence"/>
</dbReference>
<dbReference type="EMBL" id="CADEPI010000025">
    <property type="protein sequence ID" value="CAB3366471.1"/>
    <property type="molecule type" value="Genomic_DNA"/>
</dbReference>